<comment type="caution">
    <text evidence="7">The sequence shown here is derived from an EMBL/GenBank/DDBJ whole genome shotgun (WGS) entry which is preliminary data.</text>
</comment>
<reference evidence="7" key="1">
    <citation type="submission" date="2021-03" db="EMBL/GenBank/DDBJ databases">
        <authorList>
            <person name="Tagirdzhanova G."/>
        </authorList>
    </citation>
    <scope>NUCLEOTIDE SEQUENCE</scope>
</reference>
<accession>A0A8H3EMH3</accession>
<dbReference type="InterPro" id="IPR015422">
    <property type="entry name" value="PyrdxlP-dep_Trfase_small"/>
</dbReference>
<dbReference type="SUPFAM" id="SSF53383">
    <property type="entry name" value="PLP-dependent transferases"/>
    <property type="match status" value="1"/>
</dbReference>
<organism evidence="7 8">
    <name type="scientific">Alectoria fallacina</name>
    <dbReference type="NCBI Taxonomy" id="1903189"/>
    <lineage>
        <taxon>Eukaryota</taxon>
        <taxon>Fungi</taxon>
        <taxon>Dikarya</taxon>
        <taxon>Ascomycota</taxon>
        <taxon>Pezizomycotina</taxon>
        <taxon>Lecanoromycetes</taxon>
        <taxon>OSLEUM clade</taxon>
        <taxon>Lecanoromycetidae</taxon>
        <taxon>Lecanorales</taxon>
        <taxon>Lecanorineae</taxon>
        <taxon>Parmeliaceae</taxon>
        <taxon>Alectoria</taxon>
    </lineage>
</organism>
<dbReference type="GO" id="GO:0008265">
    <property type="term" value="F:molybdenum cofactor sulfurtransferase activity"/>
    <property type="evidence" value="ECO:0007669"/>
    <property type="project" value="UniProtKB-UniRule"/>
</dbReference>
<sequence length="815" mass="89841">MATMKPSNEAEGEEPNPRATSLADYNSEIDAIRGKEFPMLQEATYLDHAGTTLYPKSLIDEFSKDMLSSLFGNPHSASSSSQLSTRRIEDVRLRVLRFFNADSDLFDLIFVANATAGIKLVMEGFREQKHGFWYGYHKDAHTSLVGVREAAKGRHRCFGSDKEVEEWLDQSPNAMPGDEIPGLFAYPAQSNMNGRRLPLSWTCQLRSSKLGMHVYSLLDASAMVSTSPLDLSNASKAPDFTVLNFYKIFGFPDLGALIVRKQSGSVLLRRSYFGGGTVEMVLCGKENWHIQKHDCIHDQLEDGTLPVHSIVALDSALNVRERLFGPPERIAEHTLFLAEQMYNGLAALQHYNGSKVCQIYLDPSSSYRDSKTQGPIIAFNLLNRERQWVSITEFEKLANIRNIQLRSGGLCNPGGIASALDLEPWEMKRNFSAGHRCGNETDVIAGKPTGMLRVSLGAMSNMQDVKTLIGFIGEFFVDHTEVPQRAEASPILGRELYVETLTIYPIKSCGGWAIPPGILWDVRAEGLAWDREWCLVHRGTRIALSQKKLPKMALLRPSLDLDQGLLRVNIHGPVPPATPNEISVPLSADPGVFQTCDVGLGTPTSQICGENILAPTYASKQIGDFFTTLLGTPCTLARFPAAVSGLSTRYSKAHLNAPGNDKFSSLPPNITQRPILLPNESPILTISRSSLNRLNEQIKLKNGKAAHASVFRANIIVAEDPTSSPGSERPYVEDGWRSLCIGHDLNFDVLGGCRRCQMVCVDQHSAEKNEEPFVTLAKTRRKDGKVFFGVHTALTATKRGQVARIRLGDKVCATG</sequence>
<dbReference type="HAMAP" id="MF_03050">
    <property type="entry name" value="MOCOS"/>
    <property type="match status" value="1"/>
</dbReference>
<dbReference type="GO" id="GO:0006777">
    <property type="term" value="P:Mo-molybdopterin cofactor biosynthetic process"/>
    <property type="evidence" value="ECO:0007669"/>
    <property type="project" value="UniProtKB-UniRule"/>
</dbReference>
<dbReference type="Proteomes" id="UP000664203">
    <property type="component" value="Unassembled WGS sequence"/>
</dbReference>
<evidence type="ECO:0000256" key="2">
    <source>
        <dbReference type="ARBA" id="ARBA00022898"/>
    </source>
</evidence>
<evidence type="ECO:0000256" key="4">
    <source>
        <dbReference type="HAMAP-Rule" id="MF_03050"/>
    </source>
</evidence>
<comment type="similarity">
    <text evidence="4">Belongs to the class-V pyridoxal-phosphate-dependent aminotransferase family. MOCOS subfamily.</text>
</comment>
<dbReference type="Pfam" id="PF00266">
    <property type="entry name" value="Aminotran_5"/>
    <property type="match status" value="1"/>
</dbReference>
<dbReference type="InterPro" id="IPR005303">
    <property type="entry name" value="MOCOS_middle"/>
</dbReference>
<proteinExistence type="inferred from homology"/>
<comment type="function">
    <text evidence="4">Sulfurates the molybdenum cofactor. Sulfation of molybdenum is essential for xanthine dehydrogenase (XDH) and aldehyde oxidase (ADO) enzymes in which molybdenum cofactor is liganded by 1 oxygen and 1 sulfur atom in active form.</text>
</comment>
<dbReference type="GO" id="GO:0030170">
    <property type="term" value="F:pyridoxal phosphate binding"/>
    <property type="evidence" value="ECO:0007669"/>
    <property type="project" value="UniProtKB-UniRule"/>
</dbReference>
<dbReference type="Gene3D" id="3.90.1150.10">
    <property type="entry name" value="Aspartate Aminotransferase, domain 1"/>
    <property type="match status" value="1"/>
</dbReference>
<feature type="region of interest" description="Disordered" evidence="5">
    <location>
        <begin position="1"/>
        <end position="25"/>
    </location>
</feature>
<dbReference type="AlphaFoldDB" id="A0A8H3EMH3"/>
<dbReference type="EC" id="2.8.1.9" evidence="4"/>
<keyword evidence="2 4" id="KW-0663">Pyridoxal phosphate</keyword>
<dbReference type="InterPro" id="IPR015421">
    <property type="entry name" value="PyrdxlP-dep_Trfase_major"/>
</dbReference>
<evidence type="ECO:0000256" key="1">
    <source>
        <dbReference type="ARBA" id="ARBA00022679"/>
    </source>
</evidence>
<dbReference type="EMBL" id="CAJPDR010000012">
    <property type="protein sequence ID" value="CAF9905586.1"/>
    <property type="molecule type" value="Genomic_DNA"/>
</dbReference>
<evidence type="ECO:0000256" key="5">
    <source>
        <dbReference type="SAM" id="MobiDB-lite"/>
    </source>
</evidence>
<dbReference type="InterPro" id="IPR000192">
    <property type="entry name" value="Aminotrans_V_dom"/>
</dbReference>
<keyword evidence="1 4" id="KW-0808">Transferase</keyword>
<dbReference type="Pfam" id="PF03473">
    <property type="entry name" value="MOSC"/>
    <property type="match status" value="1"/>
</dbReference>
<comment type="catalytic activity">
    <reaction evidence="4">
        <text>Mo-molybdopterin + L-cysteine + AH2 = thio-Mo-molybdopterin + L-alanine + A + H2O</text>
        <dbReference type="Rhea" id="RHEA:42636"/>
        <dbReference type="ChEBI" id="CHEBI:13193"/>
        <dbReference type="ChEBI" id="CHEBI:15377"/>
        <dbReference type="ChEBI" id="CHEBI:17499"/>
        <dbReference type="ChEBI" id="CHEBI:35235"/>
        <dbReference type="ChEBI" id="CHEBI:57972"/>
        <dbReference type="ChEBI" id="CHEBI:71302"/>
        <dbReference type="ChEBI" id="CHEBI:82685"/>
        <dbReference type="EC" id="2.8.1.9"/>
    </reaction>
</comment>
<dbReference type="PANTHER" id="PTHR14237:SF80">
    <property type="entry name" value="MOLYBDENUM COFACTOR SULFURASE"/>
    <property type="match status" value="1"/>
</dbReference>
<dbReference type="Gene3D" id="3.40.640.10">
    <property type="entry name" value="Type I PLP-dependent aspartate aminotransferase-like (Major domain)"/>
    <property type="match status" value="1"/>
</dbReference>
<evidence type="ECO:0000259" key="6">
    <source>
        <dbReference type="PROSITE" id="PS51340"/>
    </source>
</evidence>
<feature type="modified residue" description="N6-(pyridoxal phosphate)lysine" evidence="4">
    <location>
        <position position="247"/>
    </location>
</feature>
<dbReference type="InterPro" id="IPR005302">
    <property type="entry name" value="MoCF_Sase_C"/>
</dbReference>
<dbReference type="PROSITE" id="PS51340">
    <property type="entry name" value="MOSC"/>
    <property type="match status" value="1"/>
</dbReference>
<dbReference type="GO" id="GO:0030151">
    <property type="term" value="F:molybdenum ion binding"/>
    <property type="evidence" value="ECO:0007669"/>
    <property type="project" value="UniProtKB-UniRule"/>
</dbReference>
<evidence type="ECO:0000256" key="3">
    <source>
        <dbReference type="ARBA" id="ARBA00023150"/>
    </source>
</evidence>
<evidence type="ECO:0000313" key="8">
    <source>
        <dbReference type="Proteomes" id="UP000664203"/>
    </source>
</evidence>
<keyword evidence="3 4" id="KW-0501">Molybdenum cofactor biosynthesis</keyword>
<comment type="cofactor">
    <cofactor evidence="4">
        <name>pyridoxal 5'-phosphate</name>
        <dbReference type="ChEBI" id="CHEBI:597326"/>
    </cofactor>
</comment>
<name>A0A8H3EMH3_9LECA</name>
<dbReference type="Pfam" id="PF03476">
    <property type="entry name" value="MOSC_N"/>
    <property type="match status" value="1"/>
</dbReference>
<dbReference type="SUPFAM" id="SSF141673">
    <property type="entry name" value="MOSC N-terminal domain-like"/>
    <property type="match status" value="1"/>
</dbReference>
<dbReference type="PANTHER" id="PTHR14237">
    <property type="entry name" value="MOLYBDOPTERIN COFACTOR SULFURASE MOSC"/>
    <property type="match status" value="1"/>
</dbReference>
<dbReference type="InterPro" id="IPR015424">
    <property type="entry name" value="PyrdxlP-dep_Trfase"/>
</dbReference>
<dbReference type="InterPro" id="IPR028886">
    <property type="entry name" value="MoCo_sulfurase"/>
</dbReference>
<feature type="domain" description="MOSC" evidence="6">
    <location>
        <begin position="648"/>
        <end position="814"/>
    </location>
</feature>
<evidence type="ECO:0000313" key="7">
    <source>
        <dbReference type="EMBL" id="CAF9905586.1"/>
    </source>
</evidence>
<dbReference type="OrthoDB" id="10264306at2759"/>
<gene>
    <name evidence="4" type="primary">hxB</name>
    <name evidence="7" type="ORF">ALECFALPRED_001038</name>
</gene>
<dbReference type="GO" id="GO:0016829">
    <property type="term" value="F:lyase activity"/>
    <property type="evidence" value="ECO:0007669"/>
    <property type="project" value="UniProtKB-UniRule"/>
</dbReference>
<protein>
    <recommendedName>
        <fullName evidence="4">Molybdenum cofactor sulfurase</fullName>
        <shortName evidence="4">MCS</shortName>
        <shortName evidence="4">MOS</shortName>
        <shortName evidence="4">MoCo sulfurase</shortName>
        <ecNumber evidence="4">2.8.1.9</ecNumber>
    </recommendedName>
    <alternativeName>
        <fullName evidence="4">Molybdenum cofactor sulfurtransferase</fullName>
    </alternativeName>
</protein>
<feature type="active site" evidence="4">
    <location>
        <position position="411"/>
    </location>
</feature>
<keyword evidence="8" id="KW-1185">Reference proteome</keyword>